<reference evidence="9" key="1">
    <citation type="submission" date="2021-01" db="EMBL/GenBank/DDBJ databases">
        <title>Caligus Genome Assembly.</title>
        <authorList>
            <person name="Gallardo-Escarate C."/>
        </authorList>
    </citation>
    <scope>NUCLEOTIDE SEQUENCE [LARGE SCALE GENOMIC DNA]</scope>
</reference>
<dbReference type="SMART" id="SM00533">
    <property type="entry name" value="MUTSd"/>
    <property type="match status" value="1"/>
</dbReference>
<evidence type="ECO:0000256" key="4">
    <source>
        <dbReference type="ARBA" id="ARBA00023125"/>
    </source>
</evidence>
<keyword evidence="3" id="KW-0067">ATP-binding</keyword>
<dbReference type="GO" id="GO:0140664">
    <property type="term" value="F:ATP-dependent DNA damage sensor activity"/>
    <property type="evidence" value="ECO:0007669"/>
    <property type="project" value="InterPro"/>
</dbReference>
<evidence type="ECO:0000256" key="3">
    <source>
        <dbReference type="ARBA" id="ARBA00022840"/>
    </source>
</evidence>
<dbReference type="PANTHER" id="PTHR11361">
    <property type="entry name" value="DNA MISMATCH REPAIR PROTEIN MUTS FAMILY MEMBER"/>
    <property type="match status" value="1"/>
</dbReference>
<feature type="coiled-coil region" evidence="6">
    <location>
        <begin position="261"/>
        <end position="288"/>
    </location>
</feature>
<dbReference type="Pfam" id="PF05192">
    <property type="entry name" value="MutS_III"/>
    <property type="match status" value="1"/>
</dbReference>
<keyword evidence="6" id="KW-0175">Coiled coil</keyword>
<keyword evidence="5" id="KW-0227">DNA damage</keyword>
<accession>A0A7T8KH57</accession>
<dbReference type="GO" id="GO:0006312">
    <property type="term" value="P:mitotic recombination"/>
    <property type="evidence" value="ECO:0007669"/>
    <property type="project" value="TreeGrafter"/>
</dbReference>
<dbReference type="GO" id="GO:0005524">
    <property type="term" value="F:ATP binding"/>
    <property type="evidence" value="ECO:0007669"/>
    <property type="project" value="UniProtKB-KW"/>
</dbReference>
<gene>
    <name evidence="8" type="ORF">FKW44_000193</name>
</gene>
<organism evidence="8 9">
    <name type="scientific">Caligus rogercresseyi</name>
    <name type="common">Sea louse</name>
    <dbReference type="NCBI Taxonomy" id="217165"/>
    <lineage>
        <taxon>Eukaryota</taxon>
        <taxon>Metazoa</taxon>
        <taxon>Ecdysozoa</taxon>
        <taxon>Arthropoda</taxon>
        <taxon>Crustacea</taxon>
        <taxon>Multicrustacea</taxon>
        <taxon>Hexanauplia</taxon>
        <taxon>Copepoda</taxon>
        <taxon>Siphonostomatoida</taxon>
        <taxon>Caligidae</taxon>
        <taxon>Caligus</taxon>
    </lineage>
</organism>
<evidence type="ECO:0000256" key="6">
    <source>
        <dbReference type="SAM" id="Coils"/>
    </source>
</evidence>
<dbReference type="SUPFAM" id="SSF52540">
    <property type="entry name" value="P-loop containing nucleoside triphosphate hydrolases"/>
    <property type="match status" value="1"/>
</dbReference>
<keyword evidence="9" id="KW-1185">Reference proteome</keyword>
<protein>
    <recommendedName>
        <fullName evidence="7">DNA mismatch repair proteins mutS family domain-containing protein</fullName>
    </recommendedName>
</protein>
<evidence type="ECO:0000256" key="2">
    <source>
        <dbReference type="ARBA" id="ARBA00022741"/>
    </source>
</evidence>
<dbReference type="InterPro" id="IPR011184">
    <property type="entry name" value="DNA_mismatch_repair_Msh2"/>
</dbReference>
<dbReference type="OrthoDB" id="295033at2759"/>
<dbReference type="InterPro" id="IPR000432">
    <property type="entry name" value="DNA_mismatch_repair_MutS_C"/>
</dbReference>
<feature type="domain" description="DNA mismatch repair proteins mutS family" evidence="7">
    <location>
        <begin position="536"/>
        <end position="552"/>
    </location>
</feature>
<dbReference type="PANTHER" id="PTHR11361:SF35">
    <property type="entry name" value="DNA MISMATCH REPAIR PROTEIN MSH2"/>
    <property type="match status" value="1"/>
</dbReference>
<dbReference type="Gene3D" id="1.10.1420.10">
    <property type="match status" value="2"/>
</dbReference>
<dbReference type="GO" id="GO:0032301">
    <property type="term" value="C:MutSalpha complex"/>
    <property type="evidence" value="ECO:0007669"/>
    <property type="project" value="TreeGrafter"/>
</dbReference>
<dbReference type="Pfam" id="PF05190">
    <property type="entry name" value="MutS_IV"/>
    <property type="match status" value="1"/>
</dbReference>
<dbReference type="Gene3D" id="3.40.50.300">
    <property type="entry name" value="P-loop containing nucleotide triphosphate hydrolases"/>
    <property type="match status" value="1"/>
</dbReference>
<evidence type="ECO:0000313" key="9">
    <source>
        <dbReference type="Proteomes" id="UP000595437"/>
    </source>
</evidence>
<comment type="similarity">
    <text evidence="1">Belongs to the DNA mismatch repair MutS family.</text>
</comment>
<dbReference type="EMBL" id="CP045890">
    <property type="protein sequence ID" value="QQP55751.1"/>
    <property type="molecule type" value="Genomic_DNA"/>
</dbReference>
<dbReference type="SUPFAM" id="SSF48334">
    <property type="entry name" value="DNA repair protein MutS, domain III"/>
    <property type="match status" value="1"/>
</dbReference>
<dbReference type="InterPro" id="IPR007696">
    <property type="entry name" value="DNA_mismatch_repair_MutS_core"/>
</dbReference>
<dbReference type="InterPro" id="IPR027417">
    <property type="entry name" value="P-loop_NTPase"/>
</dbReference>
<evidence type="ECO:0000256" key="1">
    <source>
        <dbReference type="ARBA" id="ARBA00006271"/>
    </source>
</evidence>
<evidence type="ECO:0000313" key="8">
    <source>
        <dbReference type="EMBL" id="QQP55751.1"/>
    </source>
</evidence>
<proteinExistence type="inferred from homology"/>
<dbReference type="Pfam" id="PF00488">
    <property type="entry name" value="MutS_V"/>
    <property type="match status" value="1"/>
</dbReference>
<dbReference type="Proteomes" id="UP000595437">
    <property type="component" value="Chromosome 1"/>
</dbReference>
<dbReference type="SMART" id="SM00534">
    <property type="entry name" value="MUTSac"/>
    <property type="match status" value="1"/>
</dbReference>
<keyword evidence="5" id="KW-0234">DNA repair</keyword>
<dbReference type="GO" id="GO:0006298">
    <property type="term" value="P:mismatch repair"/>
    <property type="evidence" value="ECO:0007669"/>
    <property type="project" value="InterPro"/>
</dbReference>
<dbReference type="GO" id="GO:0030983">
    <property type="term" value="F:mismatched DNA binding"/>
    <property type="evidence" value="ECO:0007669"/>
    <property type="project" value="InterPro"/>
</dbReference>
<dbReference type="InterPro" id="IPR036187">
    <property type="entry name" value="DNA_mismatch_repair_MutS_sf"/>
</dbReference>
<sequence length="707" mass="79688">MPIESGQGLTLLKYLGAMGIGVIEIPIPSEDYDLKELLKRVQSFANNKESMKALRLIESLPLALSSFQYLDANVCEEDVLLGDFEVRLHPVEEYMTLDDPATISLDLFSETPASPCLFKLLNHCRTNGGSRMLKKWIRQPRKDEKIIRLRLNIVEILVDNTDLRESLHKDVLRRLPDLENLSLRLAKKTCSLAQLYSIFTGISDVRRIIDLIQEAQAEGEALSSHFLPTLQLNTEKMKGFQDMIRSSLDFEAIQSGEFFIKSSFDENLEDLKNQMNDLKSDMDSEANRVSRDLGLDSSKNLKLQHGDALGHFFKITLKFESHIREKSGIDILESSKSGLKFQTKKLTSLSQDYEVLKKEYNQIQKKIVKEVLDIAFGYSKFAFRLGTCLSQLDVLLSFATAALASPIPYVKPSILDQSTGKRIIKMLGVRHPCMEISPKISSYIPNDIHFDSNSSRFHILTGPNLGGKSTYMRSIAVCMVMAQIGSFVPCDMADIYPVDKILVRIGSEDRQLEGVSTFMAEMLDVSNILRTATPNSLIIIDEIGRGTSTYDGIGIALAVAQKIISDLKIFTIFATHFFEITHLSASHEGVKNFHVSADTSSGSFTLLYKVLEGECNKSFGLEVAKLCNFPEELIKESTERLEKYEASQNTAKYLDLSSDQYEEIHKILKNLPSEPAAKKKCLLGIKDTYFNEEKWSKLMELVESRRQ</sequence>
<dbReference type="AlphaFoldDB" id="A0A7T8KH57"/>
<dbReference type="PROSITE" id="PS00486">
    <property type="entry name" value="DNA_MISMATCH_REPAIR_2"/>
    <property type="match status" value="1"/>
</dbReference>
<name>A0A7T8KH57_CALRO</name>
<keyword evidence="2" id="KW-0547">Nucleotide-binding</keyword>
<evidence type="ECO:0000256" key="5">
    <source>
        <dbReference type="ARBA" id="ARBA00023204"/>
    </source>
</evidence>
<dbReference type="InterPro" id="IPR045076">
    <property type="entry name" value="MutS"/>
</dbReference>
<dbReference type="PIRSF" id="PIRSF005813">
    <property type="entry name" value="MSH2"/>
    <property type="match status" value="1"/>
</dbReference>
<dbReference type="InterPro" id="IPR007861">
    <property type="entry name" value="DNA_mismatch_repair_MutS_clamp"/>
</dbReference>
<evidence type="ECO:0000259" key="7">
    <source>
        <dbReference type="PROSITE" id="PS00486"/>
    </source>
</evidence>
<feature type="coiled-coil region" evidence="6">
    <location>
        <begin position="339"/>
        <end position="366"/>
    </location>
</feature>
<keyword evidence="4" id="KW-0238">DNA-binding</keyword>